<keyword evidence="1" id="KW-0812">Transmembrane</keyword>
<evidence type="ECO:0000256" key="1">
    <source>
        <dbReference type="SAM" id="Phobius"/>
    </source>
</evidence>
<dbReference type="RefSeq" id="WP_086159736.1">
    <property type="nucleotide sequence ID" value="NZ_CP021121.1"/>
</dbReference>
<gene>
    <name evidence="2" type="ORF">CAG99_14230</name>
</gene>
<keyword evidence="3" id="KW-1185">Reference proteome</keyword>
<organism evidence="2 3">
    <name type="scientific">Streptomyces marincola</name>
    <dbReference type="NCBI Taxonomy" id="2878388"/>
    <lineage>
        <taxon>Bacteria</taxon>
        <taxon>Bacillati</taxon>
        <taxon>Actinomycetota</taxon>
        <taxon>Actinomycetes</taxon>
        <taxon>Kitasatosporales</taxon>
        <taxon>Streptomycetaceae</taxon>
        <taxon>Streptomyces</taxon>
    </lineage>
</organism>
<dbReference type="KEGG" id="smao:CAG99_14230"/>
<dbReference type="AlphaFoldDB" id="A0A1W7CYX6"/>
<dbReference type="OrthoDB" id="4221186at2"/>
<dbReference type="Proteomes" id="UP000194218">
    <property type="component" value="Chromosome"/>
</dbReference>
<name>A0A1W7CYX6_9ACTN</name>
<proteinExistence type="predicted"/>
<sequence>MTRDVHDVQALGGFGERLRRLEGLEGLREQGEQEEGALDALGAVPPPVDAVVRRGRVMRRRRRVALLGAAVAAAAALPLLPAVLPSADQGRGPTPPAAGPPAVREVREVRPRQPVDIGRGLRMGLLPEEDRGHVVAPEAAFQAEIADAESRIARGGASEPPGGLTLSCREAGGALVCTGTWHTGAEPARVTVRAADGRAAEAYLLTLDGRPGWGGYHADLGEGPAGEQVTVTARDAAGAVIAETQVAPGPG</sequence>
<feature type="transmembrane region" description="Helical" evidence="1">
    <location>
        <begin position="64"/>
        <end position="84"/>
    </location>
</feature>
<dbReference type="EMBL" id="CP021121">
    <property type="protein sequence ID" value="ARQ69869.1"/>
    <property type="molecule type" value="Genomic_DNA"/>
</dbReference>
<protein>
    <submittedName>
        <fullName evidence="2">Uncharacterized protein</fullName>
    </submittedName>
</protein>
<evidence type="ECO:0000313" key="2">
    <source>
        <dbReference type="EMBL" id="ARQ69869.1"/>
    </source>
</evidence>
<reference evidence="2 3" key="1">
    <citation type="submission" date="2017-05" db="EMBL/GenBank/DDBJ databases">
        <title>Complete genome sequence of Streptomyces sp. SCSIO 03032 revealed the diverse biosynthetic pathways for its bioactive secondary metabolites.</title>
        <authorList>
            <person name="Ma L."/>
            <person name="Zhu Y."/>
            <person name="Zhang W."/>
            <person name="Zhang G."/>
            <person name="Tian X."/>
            <person name="Zhang S."/>
            <person name="Zhang C."/>
        </authorList>
    </citation>
    <scope>NUCLEOTIDE SEQUENCE [LARGE SCALE GENOMIC DNA]</scope>
    <source>
        <strain evidence="2 3">SCSIO 03032</strain>
    </source>
</reference>
<keyword evidence="1" id="KW-1133">Transmembrane helix</keyword>
<evidence type="ECO:0000313" key="3">
    <source>
        <dbReference type="Proteomes" id="UP000194218"/>
    </source>
</evidence>
<accession>A0A1W7CYX6</accession>
<keyword evidence="1" id="KW-0472">Membrane</keyword>